<proteinExistence type="predicted"/>
<evidence type="ECO:0000313" key="2">
    <source>
        <dbReference type="Proteomes" id="UP000010448"/>
    </source>
</evidence>
<sequence>MDELRILIARLGWPSTTARWWAMQELAACLGRSTAEAEAALIQLLKSCRLEAEVIEILCIFWIAARSNGYKAPAQLGESIQRSSILADLLLDSLGVCKPLGDSNLIEVPVDFDIPQDFEDVQGSDLPRIFRTTMINLEYQTGLPFLQQMAFEWTLNHSVYPEAPFQGNLGHFIRPLGEGFVGHLSSRTALRSISAYLRTIAVATECWGIPMPSAVDRALLALPIHPTLAFLTPQRPQWFPQATDFEGDSALIQASLQEMLMQVKAEEGGELIAFASPIVISRERCVEVSCVRWSQAVGSSIADEDLALHLDDYWHYRPGIRSSALEPLGVSTLLSLPGGFNSILDGESKAWPLSAPLDFDRIGYLQHDLYPERLMMPTLPGKDGAELSPHHGRLVIKDREQVVASLCYWNAGWGVARPTQFGGHCGSALISRGTSYREGAIFETPGVRSIYLWKVRTLSRHNSFGSFDETITMGALFV</sequence>
<accession>A0A7K4EAS4</accession>
<reference evidence="1 2" key="1">
    <citation type="journal article" date="2013" name="Genome Announc.">
        <title>Genome Sequence of Naphthalene-Degrading Soil Bacterium Pseudomonas putida CSV86.</title>
        <authorList>
            <person name="Phale P.S."/>
            <person name="Paliwal V."/>
            <person name="Raju S.C."/>
            <person name="Modak A."/>
            <person name="Purohit H.J."/>
        </authorList>
    </citation>
    <scope>NUCLEOTIDE SEQUENCE [LARGE SCALE GENOMIC DNA]</scope>
    <source>
        <strain evidence="1 2">CSV86</strain>
    </source>
</reference>
<dbReference type="EMBL" id="AMWJ02000001">
    <property type="protein sequence ID" value="NNJ14742.1"/>
    <property type="molecule type" value="Genomic_DNA"/>
</dbReference>
<evidence type="ECO:0000313" key="1">
    <source>
        <dbReference type="EMBL" id="NNJ14742.1"/>
    </source>
</evidence>
<protein>
    <submittedName>
        <fullName evidence="1">Multidrug DMT transporter permease</fullName>
    </submittedName>
</protein>
<dbReference type="AlphaFoldDB" id="A0A7K4EAS4"/>
<organism evidence="1 2">
    <name type="scientific">Pseudomonas bharatica CSV86</name>
    <dbReference type="NCBI Taxonomy" id="1005395"/>
    <lineage>
        <taxon>Bacteria</taxon>
        <taxon>Pseudomonadati</taxon>
        <taxon>Pseudomonadota</taxon>
        <taxon>Gammaproteobacteria</taxon>
        <taxon>Pseudomonadales</taxon>
        <taxon>Pseudomonadaceae</taxon>
        <taxon>Pseudomonas</taxon>
        <taxon>Pseudomonas bharatica</taxon>
    </lineage>
</organism>
<name>A0A7K4EAS4_9PSED</name>
<gene>
    <name evidence="1" type="ORF">CSV86_005535</name>
</gene>
<comment type="caution">
    <text evidence="1">The sequence shown here is derived from an EMBL/GenBank/DDBJ whole genome shotgun (WGS) entry which is preliminary data.</text>
</comment>
<keyword evidence="2" id="KW-1185">Reference proteome</keyword>
<dbReference type="OrthoDB" id="8878886at2"/>
<dbReference type="Proteomes" id="UP000010448">
    <property type="component" value="Unassembled WGS sequence"/>
</dbReference>